<dbReference type="AlphaFoldDB" id="A0A3B3I3D8"/>
<evidence type="ECO:0000259" key="3">
    <source>
        <dbReference type="Pfam" id="PF07989"/>
    </source>
</evidence>
<proteinExistence type="predicted"/>
<evidence type="ECO:0000313" key="5">
    <source>
        <dbReference type="Proteomes" id="UP000001038"/>
    </source>
</evidence>
<sequence>PPFCQNTRARLPLQITALKKENFNLKLRIYFMEERMQQKFCMFSPCMRGFSPGSPASSHHPKTCS</sequence>
<dbReference type="GO" id="GO:0000226">
    <property type="term" value="P:microtubule cytoskeleton organization"/>
    <property type="evidence" value="ECO:0007669"/>
    <property type="project" value="InterPro"/>
</dbReference>
<reference evidence="4" key="2">
    <citation type="submission" date="2025-08" db="UniProtKB">
        <authorList>
            <consortium name="Ensembl"/>
        </authorList>
    </citation>
    <scope>IDENTIFICATION</scope>
    <source>
        <strain evidence="4">Hd-rR</strain>
    </source>
</reference>
<dbReference type="InterPro" id="IPR012943">
    <property type="entry name" value="Cnn_1N"/>
</dbReference>
<feature type="domain" description="Centrosomin N-terminal motif 1" evidence="3">
    <location>
        <begin position="14"/>
        <end position="38"/>
    </location>
</feature>
<reference evidence="4" key="3">
    <citation type="submission" date="2025-09" db="UniProtKB">
        <authorList>
            <consortium name="Ensembl"/>
        </authorList>
    </citation>
    <scope>IDENTIFICATION</scope>
    <source>
        <strain evidence="4">Hd-rR</strain>
    </source>
</reference>
<organism evidence="4 5">
    <name type="scientific">Oryzias latipes</name>
    <name type="common">Japanese rice fish</name>
    <name type="synonym">Japanese killifish</name>
    <dbReference type="NCBI Taxonomy" id="8090"/>
    <lineage>
        <taxon>Eukaryota</taxon>
        <taxon>Metazoa</taxon>
        <taxon>Chordata</taxon>
        <taxon>Craniata</taxon>
        <taxon>Vertebrata</taxon>
        <taxon>Euteleostomi</taxon>
        <taxon>Actinopterygii</taxon>
        <taxon>Neopterygii</taxon>
        <taxon>Teleostei</taxon>
        <taxon>Neoteleostei</taxon>
        <taxon>Acanthomorphata</taxon>
        <taxon>Ovalentaria</taxon>
        <taxon>Atherinomorphae</taxon>
        <taxon>Beloniformes</taxon>
        <taxon>Adrianichthyidae</taxon>
        <taxon>Oryziinae</taxon>
        <taxon>Oryzias</taxon>
    </lineage>
</organism>
<dbReference type="Bgee" id="ENSORLG00000024617">
    <property type="expression patterns" value="Expressed in testis and 15 other cell types or tissues"/>
</dbReference>
<dbReference type="GO" id="GO:0005815">
    <property type="term" value="C:microtubule organizing center"/>
    <property type="evidence" value="ECO:0007669"/>
    <property type="project" value="InterPro"/>
</dbReference>
<protein>
    <recommendedName>
        <fullName evidence="3">Centrosomin N-terminal motif 1 domain-containing protein</fullName>
    </recommendedName>
</protein>
<dbReference type="Ensembl" id="ENSORLT00000043050.1">
    <property type="protein sequence ID" value="ENSORLP00000038561.1"/>
    <property type="gene ID" value="ENSORLG00000024617.1"/>
</dbReference>
<dbReference type="Proteomes" id="UP000001038">
    <property type="component" value="Chromosome 12"/>
</dbReference>
<evidence type="ECO:0000313" key="4">
    <source>
        <dbReference type="Ensembl" id="ENSORLP00000038561.1"/>
    </source>
</evidence>
<keyword evidence="2" id="KW-0963">Cytoplasm</keyword>
<keyword evidence="5" id="KW-1185">Reference proteome</keyword>
<dbReference type="InterPro" id="IPR042791">
    <property type="entry name" value="CDK5RAP2"/>
</dbReference>
<dbReference type="GeneTree" id="ENSGT01150000287980"/>
<dbReference type="PANTHER" id="PTHR46930:SF1">
    <property type="entry name" value="CDK5 REGULATORY SUBUNIT-ASSOCIATED PROTEIN 2"/>
    <property type="match status" value="1"/>
</dbReference>
<evidence type="ECO:0000256" key="2">
    <source>
        <dbReference type="ARBA" id="ARBA00022490"/>
    </source>
</evidence>
<name>A0A3B3I3D8_ORYLA</name>
<dbReference type="Pfam" id="PF07989">
    <property type="entry name" value="Cnn_1N"/>
    <property type="match status" value="1"/>
</dbReference>
<accession>A0A3B3I3D8</accession>
<evidence type="ECO:0000256" key="1">
    <source>
        <dbReference type="ARBA" id="ARBA00004496"/>
    </source>
</evidence>
<dbReference type="PANTHER" id="PTHR46930">
    <property type="entry name" value="CDK5 REGULATORY SUBUNIT-ASSOCIATED PROTEIN 2"/>
    <property type="match status" value="1"/>
</dbReference>
<comment type="subcellular location">
    <subcellularLocation>
        <location evidence="1">Cytoplasm</location>
    </subcellularLocation>
</comment>
<dbReference type="GO" id="GO:0005737">
    <property type="term" value="C:cytoplasm"/>
    <property type="evidence" value="ECO:0007669"/>
    <property type="project" value="UniProtKB-SubCell"/>
</dbReference>
<dbReference type="InParanoid" id="A0A3B3I3D8"/>
<reference evidence="4 5" key="1">
    <citation type="journal article" date="2007" name="Nature">
        <title>The medaka draft genome and insights into vertebrate genome evolution.</title>
        <authorList>
            <person name="Kasahara M."/>
            <person name="Naruse K."/>
            <person name="Sasaki S."/>
            <person name="Nakatani Y."/>
            <person name="Qu W."/>
            <person name="Ahsan B."/>
            <person name="Yamada T."/>
            <person name="Nagayasu Y."/>
            <person name="Doi K."/>
            <person name="Kasai Y."/>
            <person name="Jindo T."/>
            <person name="Kobayashi D."/>
            <person name="Shimada A."/>
            <person name="Toyoda A."/>
            <person name="Kuroki Y."/>
            <person name="Fujiyama A."/>
            <person name="Sasaki T."/>
            <person name="Shimizu A."/>
            <person name="Asakawa S."/>
            <person name="Shimizu N."/>
            <person name="Hashimoto S."/>
            <person name="Yang J."/>
            <person name="Lee Y."/>
            <person name="Matsushima K."/>
            <person name="Sugano S."/>
            <person name="Sakaizumi M."/>
            <person name="Narita T."/>
            <person name="Ohishi K."/>
            <person name="Haga S."/>
            <person name="Ohta F."/>
            <person name="Nomoto H."/>
            <person name="Nogata K."/>
            <person name="Morishita T."/>
            <person name="Endo T."/>
            <person name="Shin-I T."/>
            <person name="Takeda H."/>
            <person name="Morishita S."/>
            <person name="Kohara Y."/>
        </authorList>
    </citation>
    <scope>NUCLEOTIDE SEQUENCE [LARGE SCALE GENOMIC DNA]</scope>
    <source>
        <strain evidence="4 5">Hd-rR</strain>
    </source>
</reference>